<evidence type="ECO:0000256" key="1">
    <source>
        <dbReference type="SAM" id="MobiDB-lite"/>
    </source>
</evidence>
<dbReference type="AlphaFoldDB" id="A0A3B5MM08"/>
<feature type="compositionally biased region" description="Polar residues" evidence="1">
    <location>
        <begin position="8"/>
        <end position="17"/>
    </location>
</feature>
<proteinExistence type="predicted"/>
<dbReference type="Proteomes" id="UP000261380">
    <property type="component" value="Unplaced"/>
</dbReference>
<evidence type="ECO:0000313" key="2">
    <source>
        <dbReference type="Ensembl" id="ENSXCOP00000020514.1"/>
    </source>
</evidence>
<evidence type="ECO:0000313" key="3">
    <source>
        <dbReference type="Proteomes" id="UP000261380"/>
    </source>
</evidence>
<reference evidence="2" key="2">
    <citation type="submission" date="2025-09" db="UniProtKB">
        <authorList>
            <consortium name="Ensembl"/>
        </authorList>
    </citation>
    <scope>IDENTIFICATION</scope>
</reference>
<reference evidence="2" key="1">
    <citation type="submission" date="2025-08" db="UniProtKB">
        <authorList>
            <consortium name="Ensembl"/>
        </authorList>
    </citation>
    <scope>IDENTIFICATION</scope>
</reference>
<keyword evidence="3" id="KW-1185">Reference proteome</keyword>
<name>A0A3B5MM08_9TELE</name>
<organism evidence="2 3">
    <name type="scientific">Xiphophorus couchianus</name>
    <name type="common">Monterrey platyfish</name>
    <dbReference type="NCBI Taxonomy" id="32473"/>
    <lineage>
        <taxon>Eukaryota</taxon>
        <taxon>Metazoa</taxon>
        <taxon>Chordata</taxon>
        <taxon>Craniata</taxon>
        <taxon>Vertebrata</taxon>
        <taxon>Euteleostomi</taxon>
        <taxon>Actinopterygii</taxon>
        <taxon>Neopterygii</taxon>
        <taxon>Teleostei</taxon>
        <taxon>Neoteleostei</taxon>
        <taxon>Acanthomorphata</taxon>
        <taxon>Ovalentaria</taxon>
        <taxon>Atherinomorphae</taxon>
        <taxon>Cyprinodontiformes</taxon>
        <taxon>Poeciliidae</taxon>
        <taxon>Poeciliinae</taxon>
        <taxon>Xiphophorus</taxon>
    </lineage>
</organism>
<protein>
    <submittedName>
        <fullName evidence="2">Uncharacterized protein</fullName>
    </submittedName>
</protein>
<sequence length="89" mass="9858">MEPLNPPAGQQTETEQPSGPVRSLAGDTAQTSRLPAFPQWLHGHTQRANQCSISKKAIFSCPLLHKTLGQEIKYSNPTQEDMTCFCLYV</sequence>
<accession>A0A3B5MM08</accession>
<dbReference type="Ensembl" id="ENSXCOT00000020764.1">
    <property type="protein sequence ID" value="ENSXCOP00000020514.1"/>
    <property type="gene ID" value="ENSXCOG00000015372.1"/>
</dbReference>
<feature type="region of interest" description="Disordered" evidence="1">
    <location>
        <begin position="1"/>
        <end position="29"/>
    </location>
</feature>